<protein>
    <submittedName>
        <fullName evidence="1">Uncharacterized protein</fullName>
    </submittedName>
</protein>
<organism evidence="1 2">
    <name type="scientific">Candidatus Berkelbacteria bacterium Gr01-1014_85</name>
    <dbReference type="NCBI Taxonomy" id="2017150"/>
    <lineage>
        <taxon>Bacteria</taxon>
        <taxon>Candidatus Berkelbacteria</taxon>
    </lineage>
</organism>
<reference evidence="1 2" key="1">
    <citation type="submission" date="2017-08" db="EMBL/GenBank/DDBJ databases">
        <title>Mechanisms for carbon and nitrogen cycling indicate functional differentiation within the Candidate Phyla Radiation.</title>
        <authorList>
            <person name="Danczak R.E."/>
            <person name="Johnston M.D."/>
            <person name="Kenah C."/>
            <person name="Slattery M."/>
            <person name="Wrighton K.C."/>
            <person name="Wilkins M.J."/>
        </authorList>
    </citation>
    <scope>NUCLEOTIDE SEQUENCE [LARGE SCALE GENOMIC DNA]</scope>
    <source>
        <strain evidence="1">Gr01-1014_85</strain>
    </source>
</reference>
<feature type="non-terminal residue" evidence="1">
    <location>
        <position position="1"/>
    </location>
</feature>
<evidence type="ECO:0000313" key="1">
    <source>
        <dbReference type="EMBL" id="TSC65599.1"/>
    </source>
</evidence>
<dbReference type="AlphaFoldDB" id="A0A554JB93"/>
<comment type="caution">
    <text evidence="1">The sequence shown here is derived from an EMBL/GenBank/DDBJ whole genome shotgun (WGS) entry which is preliminary data.</text>
</comment>
<dbReference type="Proteomes" id="UP000316253">
    <property type="component" value="Unassembled WGS sequence"/>
</dbReference>
<accession>A0A554JB93</accession>
<dbReference type="EMBL" id="VMFD01000036">
    <property type="protein sequence ID" value="TSC65599.1"/>
    <property type="molecule type" value="Genomic_DNA"/>
</dbReference>
<evidence type="ECO:0000313" key="2">
    <source>
        <dbReference type="Proteomes" id="UP000316253"/>
    </source>
</evidence>
<gene>
    <name evidence="1" type="ORF">CEO22_435</name>
</gene>
<sequence>SVNQVWRQSELEAKLLQRIYALKPDLKEATATAILRQYRFAYLELMR</sequence>
<proteinExistence type="predicted"/>
<name>A0A554JB93_9BACT</name>